<feature type="region of interest" description="Disordered" evidence="1">
    <location>
        <begin position="577"/>
        <end position="599"/>
    </location>
</feature>
<evidence type="ECO:0000313" key="4">
    <source>
        <dbReference type="EMBL" id="KAK6499961.1"/>
    </source>
</evidence>
<dbReference type="PANTHER" id="PTHR46082:SF6">
    <property type="entry name" value="AAA+ ATPASE DOMAIN-CONTAINING PROTEIN-RELATED"/>
    <property type="match status" value="1"/>
</dbReference>
<dbReference type="Gene3D" id="3.40.50.1580">
    <property type="entry name" value="Nucleoside phosphorylase domain"/>
    <property type="match status" value="1"/>
</dbReference>
<dbReference type="EMBL" id="JAVHJL010000007">
    <property type="protein sequence ID" value="KAK6499961.1"/>
    <property type="molecule type" value="Genomic_DNA"/>
</dbReference>
<dbReference type="Pfam" id="PF24476">
    <property type="entry name" value="DUF7580"/>
    <property type="match status" value="1"/>
</dbReference>
<evidence type="ECO:0000259" key="3">
    <source>
        <dbReference type="Pfam" id="PF24476"/>
    </source>
</evidence>
<evidence type="ECO:0000259" key="2">
    <source>
        <dbReference type="Pfam" id="PF01048"/>
    </source>
</evidence>
<organism evidence="4 5">
    <name type="scientific">Arthrobotrys musiformis</name>
    <dbReference type="NCBI Taxonomy" id="47236"/>
    <lineage>
        <taxon>Eukaryota</taxon>
        <taxon>Fungi</taxon>
        <taxon>Dikarya</taxon>
        <taxon>Ascomycota</taxon>
        <taxon>Pezizomycotina</taxon>
        <taxon>Orbiliomycetes</taxon>
        <taxon>Orbiliales</taxon>
        <taxon>Orbiliaceae</taxon>
        <taxon>Arthrobotrys</taxon>
    </lineage>
</organism>
<dbReference type="AlphaFoldDB" id="A0AAV9W0H6"/>
<feature type="domain" description="Nucleoside phosphorylase" evidence="2">
    <location>
        <begin position="605"/>
        <end position="748"/>
    </location>
</feature>
<dbReference type="GO" id="GO:0003824">
    <property type="term" value="F:catalytic activity"/>
    <property type="evidence" value="ECO:0007669"/>
    <property type="project" value="InterPro"/>
</dbReference>
<comment type="caution">
    <text evidence="4">The sequence shown here is derived from an EMBL/GenBank/DDBJ whole genome shotgun (WGS) entry which is preliminary data.</text>
</comment>
<feature type="region of interest" description="Disordered" evidence="1">
    <location>
        <begin position="526"/>
        <end position="563"/>
    </location>
</feature>
<dbReference type="InterPro" id="IPR053137">
    <property type="entry name" value="NLR-like"/>
</dbReference>
<gene>
    <name evidence="4" type="ORF">TWF481_010317</name>
</gene>
<reference evidence="4 5" key="1">
    <citation type="submission" date="2023-08" db="EMBL/GenBank/DDBJ databases">
        <authorList>
            <person name="Palmer J.M."/>
        </authorList>
    </citation>
    <scope>NUCLEOTIDE SEQUENCE [LARGE SCALE GENOMIC DNA]</scope>
    <source>
        <strain evidence="4 5">TWF481</strain>
    </source>
</reference>
<dbReference type="PANTHER" id="PTHR46082">
    <property type="entry name" value="ATP/GTP-BINDING PROTEIN-RELATED"/>
    <property type="match status" value="1"/>
</dbReference>
<evidence type="ECO:0008006" key="6">
    <source>
        <dbReference type="Google" id="ProtNLM"/>
    </source>
</evidence>
<feature type="domain" description="DUF7580" evidence="3">
    <location>
        <begin position="165"/>
        <end position="499"/>
    </location>
</feature>
<dbReference type="Proteomes" id="UP001370758">
    <property type="component" value="Unassembled WGS sequence"/>
</dbReference>
<dbReference type="Pfam" id="PF01048">
    <property type="entry name" value="PNP_UDP_1"/>
    <property type="match status" value="1"/>
</dbReference>
<dbReference type="InterPro" id="IPR056002">
    <property type="entry name" value="DUF7580"/>
</dbReference>
<keyword evidence="5" id="KW-1185">Reference proteome</keyword>
<dbReference type="InterPro" id="IPR035994">
    <property type="entry name" value="Nucleoside_phosphorylase_sf"/>
</dbReference>
<feature type="compositionally biased region" description="Basic and acidic residues" evidence="1">
    <location>
        <begin position="526"/>
        <end position="548"/>
    </location>
</feature>
<dbReference type="GO" id="GO:0009116">
    <property type="term" value="P:nucleoside metabolic process"/>
    <property type="evidence" value="ECO:0007669"/>
    <property type="project" value="InterPro"/>
</dbReference>
<sequence>MSAADLNLLELAEEALPLVGNVAIKLGLETKKSVFGKLGALLVLVAEVITTIPHWQVAIYENKVKTILEKVERACAWPKVANTTGYPTLEDMVVGRHTGKAQKKVDICRGLREFSLRTHEFEDLLTVLEQVKTVNEVASANMGLELSQMNKEDNVPGYPRHVNEALYMILDLHTSCRCTFQHLKLARLRLDSIDQYDRECVPFELLFPRSPSHNNGLNPRSDNWHETMITVSRKRIGRKQAPSNTWTRKQQQRIEGEVLSIGDFCEDLNREQGFCLRFNLTLENLDPILRRDGAMEQPLRNINPANSLSLADFIRKIGGEMTVREKFHLAYVLAKSVWQYYGTDWMRNPWTHDSILFLEGRAAEKGDRGIRSSYYPYFTPDFEESGICTGEYCADGILIQRYPAILALAIMLIEVIQGQPLNGDEHHRPYDKPKLRERYGVAWKATASLDCNIIYKEVVKRCLDGRLFEEAPFDNNDPRNGLEIRQSILYREIVFPLKRLLILSGVSPDTDRPKLQLTGRATESEALIKLDDSSVPHRNDSHFMRPEDPTTPSYKRGASGTNPQFYKLNADIPQLQKTFPRNKDPVASPETSRRPSRPSNRSEFEIAIICALKLEYDAVSLLIDEYWDDEGDPYGRAPGDQNTYTTCRIGRHNIVLALLPNMGKSNAARVATNFRSSYEGLQLALLVGVCGGVPKDREGNEILLGDVIISASIFEYDFGRRFPSEFRSKYMAQECIGKANADVRGLIATLGTDHNSQRLRLRTLYHLTSLQRKSQFGKYDYPGISEDKLFESKYRHKHHSLNCDICNQCTRQSDHVCQKALDSLCSELQCDESRLVHRRRLELKGEATRLGRTDEAQQPLIHFGLVASGDTVMKSGEDRDMIAGGENIIAFEMEGAGILDSLSCIVIKGVCDYADSHKNKKWQNFAAATAASAMKSLLERYGRTDRHYRSKVSV</sequence>
<dbReference type="SUPFAM" id="SSF53167">
    <property type="entry name" value="Purine and uridine phosphorylases"/>
    <property type="match status" value="1"/>
</dbReference>
<accession>A0AAV9W0H6</accession>
<proteinExistence type="predicted"/>
<dbReference type="InterPro" id="IPR000845">
    <property type="entry name" value="Nucleoside_phosphorylase_d"/>
</dbReference>
<name>A0AAV9W0H6_9PEZI</name>
<evidence type="ECO:0000256" key="1">
    <source>
        <dbReference type="SAM" id="MobiDB-lite"/>
    </source>
</evidence>
<evidence type="ECO:0000313" key="5">
    <source>
        <dbReference type="Proteomes" id="UP001370758"/>
    </source>
</evidence>
<protein>
    <recommendedName>
        <fullName evidence="6">Nucleoside phosphorylase domain-containing protein</fullName>
    </recommendedName>
</protein>